<evidence type="ECO:0000256" key="1">
    <source>
        <dbReference type="ARBA" id="ARBA00010457"/>
    </source>
</evidence>
<organism evidence="4 5">
    <name type="scientific">Jannaschia ovalis</name>
    <dbReference type="NCBI Taxonomy" id="3038773"/>
    <lineage>
        <taxon>Bacteria</taxon>
        <taxon>Pseudomonadati</taxon>
        <taxon>Pseudomonadota</taxon>
        <taxon>Alphaproteobacteria</taxon>
        <taxon>Rhodobacterales</taxon>
        <taxon>Roseobacteraceae</taxon>
        <taxon>Jannaschia</taxon>
    </lineage>
</organism>
<comment type="similarity">
    <text evidence="1">Belongs to the Cu-Zn superoxide dismutase family.</text>
</comment>
<dbReference type="PANTHER" id="PTHR10003">
    <property type="entry name" value="SUPEROXIDE DISMUTASE CU-ZN -RELATED"/>
    <property type="match status" value="1"/>
</dbReference>
<protein>
    <submittedName>
        <fullName evidence="4">Superoxide dismutase family protein</fullName>
    </submittedName>
</protein>
<dbReference type="Pfam" id="PF00080">
    <property type="entry name" value="Sod_Cu"/>
    <property type="match status" value="1"/>
</dbReference>
<dbReference type="SUPFAM" id="SSF49329">
    <property type="entry name" value="Cu,Zn superoxide dismutase-like"/>
    <property type="match status" value="1"/>
</dbReference>
<evidence type="ECO:0000256" key="2">
    <source>
        <dbReference type="SAM" id="SignalP"/>
    </source>
</evidence>
<feature type="signal peptide" evidence="2">
    <location>
        <begin position="1"/>
        <end position="19"/>
    </location>
</feature>
<keyword evidence="2" id="KW-0732">Signal</keyword>
<evidence type="ECO:0000313" key="5">
    <source>
        <dbReference type="Proteomes" id="UP001243420"/>
    </source>
</evidence>
<gene>
    <name evidence="4" type="ORF">P8627_14285</name>
</gene>
<dbReference type="InterPro" id="IPR001424">
    <property type="entry name" value="SOD_Cu_Zn_dom"/>
</dbReference>
<name>A0ABY8LA52_9RHOB</name>
<dbReference type="Proteomes" id="UP001243420">
    <property type="component" value="Chromosome"/>
</dbReference>
<accession>A0ABY8LA52</accession>
<dbReference type="InterPro" id="IPR024134">
    <property type="entry name" value="SOD_Cu/Zn_/chaperone"/>
</dbReference>
<dbReference type="EMBL" id="CP122537">
    <property type="protein sequence ID" value="WGH78186.1"/>
    <property type="molecule type" value="Genomic_DNA"/>
</dbReference>
<proteinExistence type="inferred from homology"/>
<evidence type="ECO:0000313" key="4">
    <source>
        <dbReference type="EMBL" id="WGH78186.1"/>
    </source>
</evidence>
<reference evidence="4 5" key="1">
    <citation type="submission" date="2023-04" db="EMBL/GenBank/DDBJ databases">
        <title>Jannaschia ovalis sp. nov., a marine bacterium isolated from sea tidal flat.</title>
        <authorList>
            <person name="Kwon D.Y."/>
            <person name="Kim J.-J."/>
        </authorList>
    </citation>
    <scope>NUCLEOTIDE SEQUENCE [LARGE SCALE GENOMIC DNA]</scope>
    <source>
        <strain evidence="4 5">GRR-S6-38</strain>
    </source>
</reference>
<dbReference type="Gene3D" id="2.60.40.200">
    <property type="entry name" value="Superoxide dismutase, copper/zinc binding domain"/>
    <property type="match status" value="1"/>
</dbReference>
<dbReference type="RefSeq" id="WP_279964900.1">
    <property type="nucleotide sequence ID" value="NZ_CP122537.1"/>
</dbReference>
<feature type="domain" description="Superoxide dismutase copper/zinc binding" evidence="3">
    <location>
        <begin position="40"/>
        <end position="164"/>
    </location>
</feature>
<feature type="chain" id="PRO_5045937344" evidence="2">
    <location>
        <begin position="20"/>
        <end position="169"/>
    </location>
</feature>
<evidence type="ECO:0000259" key="3">
    <source>
        <dbReference type="Pfam" id="PF00080"/>
    </source>
</evidence>
<sequence length="169" mass="17017">MRFALPLLLASTLAAPAFADAHVGPRVTGALVDADGTQIGSVSIFETASGIVRVNVQAIGQTPGAHGVHLHETGECEGDFTSAGGHIAGDAMHGLVEGGNHPGDLPNAFVGEDGELSMEAFKANLSVDEHLIDADGAALIIHSGPDDYESQPAGDAGSRVACAVLEEAG</sequence>
<keyword evidence="5" id="KW-1185">Reference proteome</keyword>
<dbReference type="InterPro" id="IPR036423">
    <property type="entry name" value="SOD-like_Cu/Zn_dom_sf"/>
</dbReference>